<dbReference type="PROSITE" id="PS51913">
    <property type="entry name" value="HTH_HARE"/>
    <property type="match status" value="1"/>
</dbReference>
<accession>A0A1H8MZS4</accession>
<keyword evidence="3 6" id="KW-0808">Transferase</keyword>
<feature type="region of interest" description="Disordered" evidence="7">
    <location>
        <begin position="118"/>
        <end position="179"/>
    </location>
</feature>
<evidence type="ECO:0000313" key="10">
    <source>
        <dbReference type="Proteomes" id="UP000199300"/>
    </source>
</evidence>
<reference evidence="9 10" key="1">
    <citation type="submission" date="2016-10" db="EMBL/GenBank/DDBJ databases">
        <authorList>
            <person name="de Groot N.N."/>
        </authorList>
    </citation>
    <scope>NUCLEOTIDE SEQUENCE [LARGE SCALE GENOMIC DNA]</scope>
    <source>
        <strain evidence="9 10">CGMCC 1.10434</strain>
    </source>
</reference>
<feature type="domain" description="HTH HARE-type" evidence="8">
    <location>
        <begin position="14"/>
        <end position="81"/>
    </location>
</feature>
<dbReference type="GO" id="GO:0000428">
    <property type="term" value="C:DNA-directed RNA polymerase complex"/>
    <property type="evidence" value="ECO:0007669"/>
    <property type="project" value="UniProtKB-KW"/>
</dbReference>
<name>A0A1H8MZS4_9BACI</name>
<evidence type="ECO:0000256" key="3">
    <source>
        <dbReference type="ARBA" id="ARBA00022679"/>
    </source>
</evidence>
<dbReference type="OrthoDB" id="401223at2"/>
<dbReference type="GO" id="GO:0006355">
    <property type="term" value="P:regulation of DNA-templated transcription"/>
    <property type="evidence" value="ECO:0007669"/>
    <property type="project" value="UniProtKB-UniRule"/>
</dbReference>
<organism evidence="9 10">
    <name type="scientific">Amphibacillus marinus</name>
    <dbReference type="NCBI Taxonomy" id="872970"/>
    <lineage>
        <taxon>Bacteria</taxon>
        <taxon>Bacillati</taxon>
        <taxon>Bacillota</taxon>
        <taxon>Bacilli</taxon>
        <taxon>Bacillales</taxon>
        <taxon>Bacillaceae</taxon>
        <taxon>Amphibacillus</taxon>
    </lineage>
</organism>
<dbReference type="NCBIfam" id="TIGR04567">
    <property type="entry name" value="RNAP_delt_lowGC"/>
    <property type="match status" value="1"/>
</dbReference>
<evidence type="ECO:0000256" key="4">
    <source>
        <dbReference type="ARBA" id="ARBA00022695"/>
    </source>
</evidence>
<gene>
    <name evidence="6" type="primary">rpoE</name>
    <name evidence="9" type="ORF">SAMN04488134_10566</name>
</gene>
<comment type="function">
    <text evidence="6">Participates in both the initiation and recycling phases of transcription. In the presence of the delta subunit, RNAP displays an increased specificity of transcription, a decreased affinity for nucleic acids, and an increased efficiency of RNA synthesis because of enhanced recycling.</text>
</comment>
<dbReference type="GO" id="GO:0003899">
    <property type="term" value="F:DNA-directed RNA polymerase activity"/>
    <property type="evidence" value="ECO:0007669"/>
    <property type="project" value="UniProtKB-UniRule"/>
</dbReference>
<dbReference type="GO" id="GO:0006351">
    <property type="term" value="P:DNA-templated transcription"/>
    <property type="evidence" value="ECO:0007669"/>
    <property type="project" value="InterPro"/>
</dbReference>
<evidence type="ECO:0000313" key="9">
    <source>
        <dbReference type="EMBL" id="SEO22790.1"/>
    </source>
</evidence>
<keyword evidence="10" id="KW-1185">Reference proteome</keyword>
<keyword evidence="5 6" id="KW-0804">Transcription</keyword>
<dbReference type="STRING" id="872970.SAMN04488134_10566"/>
<dbReference type="InterPro" id="IPR007759">
    <property type="entry name" value="Asxl_HARE-HTH"/>
</dbReference>
<dbReference type="Gene3D" id="1.10.10.1250">
    <property type="entry name" value="RNA polymerase, subunit delta, N-terminal domain"/>
    <property type="match status" value="1"/>
</dbReference>
<evidence type="ECO:0000256" key="2">
    <source>
        <dbReference type="ARBA" id="ARBA00022478"/>
    </source>
</evidence>
<keyword evidence="4 6" id="KW-0548">Nucleotidyltransferase</keyword>
<evidence type="ECO:0000256" key="5">
    <source>
        <dbReference type="ARBA" id="ARBA00023163"/>
    </source>
</evidence>
<evidence type="ECO:0000259" key="8">
    <source>
        <dbReference type="PROSITE" id="PS51913"/>
    </source>
</evidence>
<evidence type="ECO:0000256" key="7">
    <source>
        <dbReference type="SAM" id="MobiDB-lite"/>
    </source>
</evidence>
<dbReference type="InterPro" id="IPR029757">
    <property type="entry name" value="RpoE"/>
</dbReference>
<dbReference type="EMBL" id="FODJ01000005">
    <property type="protein sequence ID" value="SEO22790.1"/>
    <property type="molecule type" value="Genomic_DNA"/>
</dbReference>
<dbReference type="InterPro" id="IPR038087">
    <property type="entry name" value="RNAP_delta_N_dom_sf"/>
</dbReference>
<dbReference type="Pfam" id="PF05066">
    <property type="entry name" value="HARE-HTH"/>
    <property type="match status" value="1"/>
</dbReference>
<evidence type="ECO:0000256" key="1">
    <source>
        <dbReference type="ARBA" id="ARBA00009828"/>
    </source>
</evidence>
<evidence type="ECO:0000256" key="6">
    <source>
        <dbReference type="HAMAP-Rule" id="MF_00357"/>
    </source>
</evidence>
<comment type="similarity">
    <text evidence="1 6">Belongs to the RpoE family.</text>
</comment>
<sequence length="179" mass="20844">MSIANLSRDELREQSMIELATMVLEREKKAMNYLDIFNKVAEIKGFSEEEKEAFIAQFYTDLNLDGRFLTLGAGQWGMKVWYPVEQIDEEITAEPKKKKKKKKKVTKAAVEKAIEEEDLTEVPLDFAEEDYDDEDIDLGDDDIADDEFDDEGFDEEDDLSDDDYEDDEDDYEEDDEESK</sequence>
<dbReference type="HAMAP" id="MF_00357">
    <property type="entry name" value="RNApol_bact_RpoE"/>
    <property type="match status" value="1"/>
</dbReference>
<dbReference type="Proteomes" id="UP000199300">
    <property type="component" value="Unassembled WGS sequence"/>
</dbReference>
<dbReference type="AlphaFoldDB" id="A0A1H8MZS4"/>
<proteinExistence type="inferred from homology"/>
<keyword evidence="2 6" id="KW-0240">DNA-directed RNA polymerase</keyword>
<protein>
    <recommendedName>
        <fullName evidence="6">Probable DNA-directed RNA polymerase subunit delta</fullName>
    </recommendedName>
    <alternativeName>
        <fullName evidence="6">RNAP delta factor</fullName>
    </alternativeName>
</protein>
<dbReference type="RefSeq" id="WP_091496864.1">
    <property type="nucleotide sequence ID" value="NZ_FODJ01000005.1"/>
</dbReference>
<comment type="subunit">
    <text evidence="6">RNAP is composed of a core of 2 alpha, a beta and a beta' subunits. The core is associated with a delta subunit and one of several sigma factors.</text>
</comment>